<dbReference type="PIRSF" id="PIRSF000126">
    <property type="entry name" value="11-beta-HSD1"/>
    <property type="match status" value="1"/>
</dbReference>
<dbReference type="Pfam" id="PF00106">
    <property type="entry name" value="adh_short"/>
    <property type="match status" value="1"/>
</dbReference>
<evidence type="ECO:0000256" key="1">
    <source>
        <dbReference type="ARBA" id="ARBA00006484"/>
    </source>
</evidence>
<dbReference type="EC" id="1.-.-.-" evidence="4"/>
<comment type="similarity">
    <text evidence="1 3">Belongs to the short-chain dehydrogenases/reductases (SDR) family.</text>
</comment>
<dbReference type="EMBL" id="JBHUEE010000001">
    <property type="protein sequence ID" value="MFD1716243.1"/>
    <property type="molecule type" value="Genomic_DNA"/>
</dbReference>
<keyword evidence="5" id="KW-1185">Reference proteome</keyword>
<dbReference type="InterPro" id="IPR036291">
    <property type="entry name" value="NAD(P)-bd_dom_sf"/>
</dbReference>
<evidence type="ECO:0000313" key="4">
    <source>
        <dbReference type="EMBL" id="MFD1716243.1"/>
    </source>
</evidence>
<dbReference type="PANTHER" id="PTHR44196:SF2">
    <property type="entry name" value="SHORT-CHAIN DEHYDROGENASE-RELATED"/>
    <property type="match status" value="1"/>
</dbReference>
<proteinExistence type="inferred from homology"/>
<dbReference type="CDD" id="cd05233">
    <property type="entry name" value="SDR_c"/>
    <property type="match status" value="1"/>
</dbReference>
<sequence>MGTALITGATSGIGLELAWQLAAARHDLVLVARSSERLERRAEEIRAAAGVRVEVLAADLGTTEGRGAVVERLRQQSAPVGLLVNNAGFGLGQRLVGGDLSREELALEVMVRAVLELSKTAAEEMVPRRRGAILNVASIAGLTAMGTYSAHKAWVRTFSESLASELQGTGVTVTALCPGLVRTEFHDSAGMDDSAWPSISWLAAESVAAAGLRAVRRGQVLCTPSVRYAALAAGLRAAPRFLVRRFAGADHYARAVV</sequence>
<name>A0ABW4KYJ9_9MICO</name>
<gene>
    <name evidence="4" type="ORF">ACFSE6_00210</name>
</gene>
<dbReference type="Proteomes" id="UP001597277">
    <property type="component" value="Unassembled WGS sequence"/>
</dbReference>
<reference evidence="5" key="1">
    <citation type="journal article" date="2019" name="Int. J. Syst. Evol. Microbiol.">
        <title>The Global Catalogue of Microorganisms (GCM) 10K type strain sequencing project: providing services to taxonomists for standard genome sequencing and annotation.</title>
        <authorList>
            <consortium name="The Broad Institute Genomics Platform"/>
            <consortium name="The Broad Institute Genome Sequencing Center for Infectious Disease"/>
            <person name="Wu L."/>
            <person name="Ma J."/>
        </authorList>
    </citation>
    <scope>NUCLEOTIDE SEQUENCE [LARGE SCALE GENOMIC DNA]</scope>
    <source>
        <strain evidence="5">JCM 17130</strain>
    </source>
</reference>
<organism evidence="4 5">
    <name type="scientific">Georgenia deserti</name>
    <dbReference type="NCBI Taxonomy" id="2093781"/>
    <lineage>
        <taxon>Bacteria</taxon>
        <taxon>Bacillati</taxon>
        <taxon>Actinomycetota</taxon>
        <taxon>Actinomycetes</taxon>
        <taxon>Micrococcales</taxon>
        <taxon>Bogoriellaceae</taxon>
        <taxon>Georgenia</taxon>
    </lineage>
</organism>
<protein>
    <submittedName>
        <fullName evidence="4">SDR family NAD(P)-dependent oxidoreductase</fullName>
        <ecNumber evidence="4">1.-.-.-</ecNumber>
    </submittedName>
</protein>
<evidence type="ECO:0000256" key="2">
    <source>
        <dbReference type="ARBA" id="ARBA00023002"/>
    </source>
</evidence>
<dbReference type="PANTHER" id="PTHR44196">
    <property type="entry name" value="DEHYDROGENASE/REDUCTASE SDR FAMILY MEMBER 7B"/>
    <property type="match status" value="1"/>
</dbReference>
<dbReference type="PRINTS" id="PR00081">
    <property type="entry name" value="GDHRDH"/>
</dbReference>
<comment type="caution">
    <text evidence="4">The sequence shown here is derived from an EMBL/GenBank/DDBJ whole genome shotgun (WGS) entry which is preliminary data.</text>
</comment>
<dbReference type="InterPro" id="IPR002347">
    <property type="entry name" value="SDR_fam"/>
</dbReference>
<evidence type="ECO:0000256" key="3">
    <source>
        <dbReference type="RuleBase" id="RU000363"/>
    </source>
</evidence>
<dbReference type="GO" id="GO:0016491">
    <property type="term" value="F:oxidoreductase activity"/>
    <property type="evidence" value="ECO:0007669"/>
    <property type="project" value="UniProtKB-KW"/>
</dbReference>
<accession>A0ABW4KYJ9</accession>
<keyword evidence="2 4" id="KW-0560">Oxidoreductase</keyword>
<evidence type="ECO:0000313" key="5">
    <source>
        <dbReference type="Proteomes" id="UP001597277"/>
    </source>
</evidence>
<dbReference type="RefSeq" id="WP_388001694.1">
    <property type="nucleotide sequence ID" value="NZ_JBHUEE010000001.1"/>
</dbReference>
<dbReference type="SUPFAM" id="SSF51735">
    <property type="entry name" value="NAD(P)-binding Rossmann-fold domains"/>
    <property type="match status" value="1"/>
</dbReference>
<dbReference type="PRINTS" id="PR00080">
    <property type="entry name" value="SDRFAMILY"/>
</dbReference>
<dbReference type="Gene3D" id="3.40.50.720">
    <property type="entry name" value="NAD(P)-binding Rossmann-like Domain"/>
    <property type="match status" value="1"/>
</dbReference>